<keyword evidence="3" id="KW-1185">Reference proteome</keyword>
<gene>
    <name evidence="2" type="ORF">AGABI1DRAFT_83777</name>
</gene>
<evidence type="ECO:0000313" key="3">
    <source>
        <dbReference type="Proteomes" id="UP000008493"/>
    </source>
</evidence>
<dbReference type="Proteomes" id="UP000008493">
    <property type="component" value="Unassembled WGS sequence"/>
</dbReference>
<reference evidence="3" key="1">
    <citation type="journal article" date="2012" name="Proc. Natl. Acad. Sci. U.S.A.">
        <title>Genome sequence of the button mushroom Agaricus bisporus reveals mechanisms governing adaptation to a humic-rich ecological niche.</title>
        <authorList>
            <person name="Morin E."/>
            <person name="Kohler A."/>
            <person name="Baker A.R."/>
            <person name="Foulongne-Oriol M."/>
            <person name="Lombard V."/>
            <person name="Nagy L.G."/>
            <person name="Ohm R.A."/>
            <person name="Patyshakuliyeva A."/>
            <person name="Brun A."/>
            <person name="Aerts A.L."/>
            <person name="Bailey A.M."/>
            <person name="Billette C."/>
            <person name="Coutinho P.M."/>
            <person name="Deakin G."/>
            <person name="Doddapaneni H."/>
            <person name="Floudas D."/>
            <person name="Grimwood J."/>
            <person name="Hilden K."/>
            <person name="Kuees U."/>
            <person name="LaButti K.M."/>
            <person name="Lapidus A."/>
            <person name="Lindquist E.A."/>
            <person name="Lucas S.M."/>
            <person name="Murat C."/>
            <person name="Riley R.W."/>
            <person name="Salamov A.A."/>
            <person name="Schmutz J."/>
            <person name="Subramanian V."/>
            <person name="Woesten H.A.B."/>
            <person name="Xu J."/>
            <person name="Eastwood D.C."/>
            <person name="Foster G.D."/>
            <person name="Sonnenberg A.S."/>
            <person name="Cullen D."/>
            <person name="de Vries R.P."/>
            <person name="Lundell T."/>
            <person name="Hibbett D.S."/>
            <person name="Henrissat B."/>
            <person name="Burton K.S."/>
            <person name="Kerrigan R.W."/>
            <person name="Challen M.P."/>
            <person name="Grigoriev I.V."/>
            <person name="Martin F."/>
        </authorList>
    </citation>
    <scope>NUCLEOTIDE SEQUENCE [LARGE SCALE GENOMIC DNA]</scope>
    <source>
        <strain evidence="3">JB137-S8 / ATCC MYA-4627 / FGSC 10392</strain>
    </source>
</reference>
<accession>K5XCI2</accession>
<dbReference type="HOGENOM" id="CLU_2941182_0_0_1"/>
<dbReference type="RefSeq" id="XP_007328414.1">
    <property type="nucleotide sequence ID" value="XM_007328352.1"/>
</dbReference>
<proteinExistence type="predicted"/>
<dbReference type="InParanoid" id="K5XCI2"/>
<evidence type="ECO:0000256" key="1">
    <source>
        <dbReference type="SAM" id="MobiDB-lite"/>
    </source>
</evidence>
<dbReference type="EMBL" id="JH971388">
    <property type="protein sequence ID" value="EKM80822.1"/>
    <property type="molecule type" value="Genomic_DNA"/>
</dbReference>
<dbReference type="GeneID" id="18831935"/>
<dbReference type="AlphaFoldDB" id="K5XCI2"/>
<protein>
    <submittedName>
        <fullName evidence="2">Uncharacterized protein</fullName>
    </submittedName>
</protein>
<evidence type="ECO:0000313" key="2">
    <source>
        <dbReference type="EMBL" id="EKM80822.1"/>
    </source>
</evidence>
<feature type="region of interest" description="Disordered" evidence="1">
    <location>
        <begin position="1"/>
        <end position="22"/>
    </location>
</feature>
<organism evidence="2 3">
    <name type="scientific">Agaricus bisporus var. burnettii (strain JB137-S8 / ATCC MYA-4627 / FGSC 10392)</name>
    <name type="common">White button mushroom</name>
    <dbReference type="NCBI Taxonomy" id="597362"/>
    <lineage>
        <taxon>Eukaryota</taxon>
        <taxon>Fungi</taxon>
        <taxon>Dikarya</taxon>
        <taxon>Basidiomycota</taxon>
        <taxon>Agaricomycotina</taxon>
        <taxon>Agaricomycetes</taxon>
        <taxon>Agaricomycetidae</taxon>
        <taxon>Agaricales</taxon>
        <taxon>Agaricineae</taxon>
        <taxon>Agaricaceae</taxon>
        <taxon>Agaricus</taxon>
    </lineage>
</organism>
<name>K5XCI2_AGABU</name>
<sequence length="60" mass="6492">MPQTLGASPSLDPVGLNVAENPSSERYEEIGMSWSHSGDSSVVGFAGTPGGRRYRQLRWI</sequence>
<dbReference type="KEGG" id="abp:AGABI1DRAFT83777"/>